<dbReference type="Pfam" id="PF00795">
    <property type="entry name" value="CN_hydrolase"/>
    <property type="match status" value="1"/>
</dbReference>
<feature type="region of interest" description="Disordered" evidence="3">
    <location>
        <begin position="240"/>
        <end position="277"/>
    </location>
</feature>
<keyword evidence="2" id="KW-0378">Hydrolase</keyword>
<gene>
    <name evidence="5" type="ORF">H9871_03315</name>
</gene>
<dbReference type="Proteomes" id="UP000824151">
    <property type="component" value="Unassembled WGS sequence"/>
</dbReference>
<evidence type="ECO:0000256" key="1">
    <source>
        <dbReference type="ARBA" id="ARBA00010613"/>
    </source>
</evidence>
<dbReference type="AlphaFoldDB" id="A0A9D1S385"/>
<evidence type="ECO:0000259" key="4">
    <source>
        <dbReference type="PROSITE" id="PS50263"/>
    </source>
</evidence>
<protein>
    <submittedName>
        <fullName evidence="5">Nitrilase</fullName>
    </submittedName>
</protein>
<comment type="similarity">
    <text evidence="1">Belongs to the carbon-nitrogen hydrolase superfamily. NIT1/NIT2 family.</text>
</comment>
<proteinExistence type="inferred from homology"/>
<dbReference type="InterPro" id="IPR036526">
    <property type="entry name" value="C-N_Hydrolase_sf"/>
</dbReference>
<evidence type="ECO:0000313" key="6">
    <source>
        <dbReference type="Proteomes" id="UP000824151"/>
    </source>
</evidence>
<comment type="caution">
    <text evidence="5">The sequence shown here is derived from an EMBL/GenBank/DDBJ whole genome shotgun (WGS) entry which is preliminary data.</text>
</comment>
<dbReference type="PROSITE" id="PS50263">
    <property type="entry name" value="CN_HYDROLASE"/>
    <property type="match status" value="1"/>
</dbReference>
<accession>A0A9D1S385</accession>
<feature type="domain" description="CN hydrolase" evidence="4">
    <location>
        <begin position="1"/>
        <end position="238"/>
    </location>
</feature>
<reference evidence="5" key="2">
    <citation type="submission" date="2021-04" db="EMBL/GenBank/DDBJ databases">
        <authorList>
            <person name="Gilroy R."/>
        </authorList>
    </citation>
    <scope>NUCLEOTIDE SEQUENCE</scope>
    <source>
        <strain evidence="5">ChiHejej3B27-3195</strain>
    </source>
</reference>
<dbReference type="SUPFAM" id="SSF56317">
    <property type="entry name" value="Carbon-nitrogen hydrolase"/>
    <property type="match status" value="1"/>
</dbReference>
<reference evidence="5" key="1">
    <citation type="journal article" date="2021" name="PeerJ">
        <title>Extensive microbial diversity within the chicken gut microbiome revealed by metagenomics and culture.</title>
        <authorList>
            <person name="Gilroy R."/>
            <person name="Ravi A."/>
            <person name="Getino M."/>
            <person name="Pursley I."/>
            <person name="Horton D.L."/>
            <person name="Alikhan N.F."/>
            <person name="Baker D."/>
            <person name="Gharbi K."/>
            <person name="Hall N."/>
            <person name="Watson M."/>
            <person name="Adriaenssens E.M."/>
            <person name="Foster-Nyarko E."/>
            <person name="Jarju S."/>
            <person name="Secka A."/>
            <person name="Antonio M."/>
            <person name="Oren A."/>
            <person name="Chaudhuri R.R."/>
            <person name="La Ragione R."/>
            <person name="Hildebrand F."/>
            <person name="Pallen M.J."/>
        </authorList>
    </citation>
    <scope>NUCLEOTIDE SEQUENCE</scope>
    <source>
        <strain evidence="5">ChiHejej3B27-3195</strain>
    </source>
</reference>
<dbReference type="InterPro" id="IPR050345">
    <property type="entry name" value="Aliph_Amidase/BUP"/>
</dbReference>
<dbReference type="InterPro" id="IPR003010">
    <property type="entry name" value="C-N_Hydrolase"/>
</dbReference>
<evidence type="ECO:0000313" key="5">
    <source>
        <dbReference type="EMBL" id="HIW99152.1"/>
    </source>
</evidence>
<dbReference type="InterPro" id="IPR001110">
    <property type="entry name" value="UPF0012_CS"/>
</dbReference>
<dbReference type="GO" id="GO:0033388">
    <property type="term" value="P:putrescine biosynthetic process from arginine"/>
    <property type="evidence" value="ECO:0007669"/>
    <property type="project" value="TreeGrafter"/>
</dbReference>
<feature type="compositionally biased region" description="Low complexity" evidence="3">
    <location>
        <begin position="242"/>
        <end position="251"/>
    </location>
</feature>
<dbReference type="PANTHER" id="PTHR43674">
    <property type="entry name" value="NITRILASE C965.09-RELATED"/>
    <property type="match status" value="1"/>
</dbReference>
<dbReference type="EMBL" id="DXGD01000122">
    <property type="protein sequence ID" value="HIW99152.1"/>
    <property type="molecule type" value="Genomic_DNA"/>
</dbReference>
<dbReference type="GO" id="GO:0050126">
    <property type="term" value="F:N-carbamoylputrescine amidase activity"/>
    <property type="evidence" value="ECO:0007669"/>
    <property type="project" value="TreeGrafter"/>
</dbReference>
<dbReference type="PROSITE" id="PS01227">
    <property type="entry name" value="UPF0012"/>
    <property type="match status" value="1"/>
</dbReference>
<dbReference type="Gene3D" id="3.60.110.10">
    <property type="entry name" value="Carbon-nitrogen hydrolase"/>
    <property type="match status" value="1"/>
</dbReference>
<organism evidence="5 6">
    <name type="scientific">Candidatus Nesterenkonia stercoripullorum</name>
    <dbReference type="NCBI Taxonomy" id="2838701"/>
    <lineage>
        <taxon>Bacteria</taxon>
        <taxon>Bacillati</taxon>
        <taxon>Actinomycetota</taxon>
        <taxon>Actinomycetes</taxon>
        <taxon>Micrococcales</taxon>
        <taxon>Micrococcaceae</taxon>
        <taxon>Nesterenkonia</taxon>
    </lineage>
</organism>
<name>A0A9D1S385_9MICC</name>
<dbReference type="PANTHER" id="PTHR43674:SF2">
    <property type="entry name" value="BETA-UREIDOPROPIONASE"/>
    <property type="match status" value="1"/>
</dbReference>
<sequence length="290" mass="30283">MRIALLQDTASVLDAASNLAVIGDAARRAREGGARLLVTPELFVHGYAPQRLRAELEPSAVESALQRLGEIARASGIALIGSLPSPGDAAARGIDAVHIDADGALRARYTKTHLFGPDERAAFVAGDRRPPVVEAEGLRIGMLICYDVEFPECARQLALEGADLIAVPTALAGDFPQITSLIVPTRALENGVSIAYANHTGSSDGLHFHGRSLVAGPEGRALASAGEGAELLFADISPRPHPAAAPGIPGPQTSGSGGDGAPAQADEDTPDYLRDRRGALYRDWQATMKH</sequence>
<evidence type="ECO:0000256" key="3">
    <source>
        <dbReference type="SAM" id="MobiDB-lite"/>
    </source>
</evidence>
<evidence type="ECO:0000256" key="2">
    <source>
        <dbReference type="ARBA" id="ARBA00022801"/>
    </source>
</evidence>